<dbReference type="RefSeq" id="WP_128495248.1">
    <property type="nucleotide sequence ID" value="NZ_RZNB01000004.1"/>
</dbReference>
<feature type="chain" id="PRO_5038940122" description="Htaa domain-containing protein" evidence="2">
    <location>
        <begin position="27"/>
        <end position="426"/>
    </location>
</feature>
<accession>A0A444PR65</accession>
<name>A0A444PR65_9MICO</name>
<keyword evidence="1" id="KW-0472">Membrane</keyword>
<organism evidence="3 4">
    <name type="scientific">Labedella phragmitis</name>
    <dbReference type="NCBI Taxonomy" id="2498849"/>
    <lineage>
        <taxon>Bacteria</taxon>
        <taxon>Bacillati</taxon>
        <taxon>Actinomycetota</taxon>
        <taxon>Actinomycetes</taxon>
        <taxon>Micrococcales</taxon>
        <taxon>Microbacteriaceae</taxon>
        <taxon>Labedella</taxon>
    </lineage>
</organism>
<evidence type="ECO:0000256" key="1">
    <source>
        <dbReference type="SAM" id="Phobius"/>
    </source>
</evidence>
<keyword evidence="1" id="KW-1133">Transmembrane helix</keyword>
<evidence type="ECO:0000256" key="2">
    <source>
        <dbReference type="SAM" id="SignalP"/>
    </source>
</evidence>
<gene>
    <name evidence="3" type="ORF">ELQ90_10515</name>
</gene>
<dbReference type="Proteomes" id="UP000288547">
    <property type="component" value="Unassembled WGS sequence"/>
</dbReference>
<evidence type="ECO:0008006" key="5">
    <source>
        <dbReference type="Google" id="ProtNLM"/>
    </source>
</evidence>
<keyword evidence="2" id="KW-0732">Signal</keyword>
<evidence type="ECO:0000313" key="4">
    <source>
        <dbReference type="Proteomes" id="UP000288547"/>
    </source>
</evidence>
<sequence>MTGATRRGRTARAVATLALTGGLVLAGTLPAAATGIPPATNDSDDGLPIGVTVPESTEPPSHGATTVDDAQLWWGLSREASGGAFAGGCNFLSAGLAGDSGGARVWGAVDGLYSAREGDVEIVKATAAGEWQRASFETKCLDAAGNAVTAASLSSSTDSQVVFSGGAGRIGDDGVDLRWTGSFTVAFYGGMTYWSASDPVLTVDASGTGRLTATLSGYGTSIEDLSTWEPIPGRTVVLAELRDVELGEGGFQVLPEYVGVEAAGAGQVPRTEANAPYWGAFPATFLGFQKLTGQTGYWLTSGGQRDPAKPATPITVNADARAPAIVPTTGGGAPSGGGATEIPRNDAVFAPRGPTTSAPPAVAATPQGTAQAASTVQRANAPLVPGASDVLTPLVLPLGGTLLAMLVSVLASLHLAGRLRFPWSRA</sequence>
<keyword evidence="1" id="KW-0812">Transmembrane</keyword>
<dbReference type="AlphaFoldDB" id="A0A444PR65"/>
<proteinExistence type="predicted"/>
<feature type="transmembrane region" description="Helical" evidence="1">
    <location>
        <begin position="394"/>
        <end position="416"/>
    </location>
</feature>
<protein>
    <recommendedName>
        <fullName evidence="5">Htaa domain-containing protein</fullName>
    </recommendedName>
</protein>
<feature type="signal peptide" evidence="2">
    <location>
        <begin position="1"/>
        <end position="26"/>
    </location>
</feature>
<comment type="caution">
    <text evidence="3">The sequence shown here is derived from an EMBL/GenBank/DDBJ whole genome shotgun (WGS) entry which is preliminary data.</text>
</comment>
<evidence type="ECO:0000313" key="3">
    <source>
        <dbReference type="EMBL" id="RWZ49788.1"/>
    </source>
</evidence>
<dbReference type="EMBL" id="RZNB01000004">
    <property type="protein sequence ID" value="RWZ49788.1"/>
    <property type="molecule type" value="Genomic_DNA"/>
</dbReference>
<reference evidence="3 4" key="1">
    <citation type="submission" date="2018-12" db="EMBL/GenBank/DDBJ databases">
        <authorList>
            <person name="Li F."/>
        </authorList>
    </citation>
    <scope>NUCLEOTIDE SEQUENCE [LARGE SCALE GENOMIC DNA]</scope>
    <source>
        <strain evidence="3 4">11W25H-1</strain>
    </source>
</reference>
<keyword evidence="4" id="KW-1185">Reference proteome</keyword>
<dbReference type="OrthoDB" id="7210788at2"/>